<dbReference type="SUPFAM" id="SSF53738">
    <property type="entry name" value="Phosphoglucomutase, first 3 domains"/>
    <property type="match status" value="3"/>
</dbReference>
<sequence length="459" mass="49682">MTAHNFDPSILREYDIRGIVGETLFEADATAIGRAFGTFLTQIGQSNIAVGCDGRETSPPMKKALIEGLTSTGIDVFDIGMGPTPMLYYATYELNAGGGIMITGSHNPPSHNGFKMMLDGKSFYGSQIQELGALCAKGDFAIGSGKSVDSPLIAKYVQRLLKDFNPGRDLSIVWDCGNGATGEVLRKVVSELPGRHLLLYEEIDGTFPNHHPDPTVEENLQDLIRTVKGVDADLGIAFDGDGDRIGVVDGLGRILWGDQLLAILAREVLATRPGAAIIADVKASQILFDAVEKLGGTPIMWKTGHSLIKSKMQEVKAPLAGEMSGHIFYNDHYYGFDDALYVALRLMNILVATDTSLENMRDQLPEMINTPELRFDCPDSEKFDAVTRIKADLAAAGANFSDIDGVRVNTEDGWWLLRASNTQAVLVARCEAADEAGLARLKIQLQASLEKANISAPDF</sequence>
<dbReference type="PANTHER" id="PTHR43771:SF2">
    <property type="entry name" value="PHOSPHOMANNOMUTASE_PHOSPHOGLUCOMUTASE"/>
    <property type="match status" value="1"/>
</dbReference>
<evidence type="ECO:0000259" key="11">
    <source>
        <dbReference type="Pfam" id="PF02880"/>
    </source>
</evidence>
<evidence type="ECO:0000256" key="4">
    <source>
        <dbReference type="ARBA" id="ARBA00022723"/>
    </source>
</evidence>
<dbReference type="Pfam" id="PF02880">
    <property type="entry name" value="PGM_PMM_III"/>
    <property type="match status" value="1"/>
</dbReference>
<dbReference type="EMBL" id="CP098747">
    <property type="protein sequence ID" value="USG60192.1"/>
    <property type="molecule type" value="Genomic_DNA"/>
</dbReference>
<evidence type="ECO:0000259" key="8">
    <source>
        <dbReference type="Pfam" id="PF00408"/>
    </source>
</evidence>
<feature type="domain" description="Alpha-D-phosphohexomutase alpha/beta/alpha" evidence="9">
    <location>
        <begin position="11"/>
        <end position="139"/>
    </location>
</feature>
<accession>A0ABY4VZ34</accession>
<evidence type="ECO:0000259" key="10">
    <source>
        <dbReference type="Pfam" id="PF02879"/>
    </source>
</evidence>
<feature type="domain" description="Alpha-D-phosphohexomutase C-terminal" evidence="8">
    <location>
        <begin position="372"/>
        <end position="442"/>
    </location>
</feature>
<name>A0ABY4VZ34_9PROT</name>
<dbReference type="SUPFAM" id="SSF55957">
    <property type="entry name" value="Phosphoglucomutase, C-terminal domain"/>
    <property type="match status" value="1"/>
</dbReference>
<keyword evidence="3" id="KW-0597">Phosphoprotein</keyword>
<gene>
    <name evidence="12" type="ORF">NBZ79_13500</name>
</gene>
<keyword evidence="13" id="KW-1185">Reference proteome</keyword>
<comment type="cofactor">
    <cofactor evidence="1">
        <name>Mg(2+)</name>
        <dbReference type="ChEBI" id="CHEBI:18420"/>
    </cofactor>
</comment>
<dbReference type="PROSITE" id="PS00710">
    <property type="entry name" value="PGM_PMM"/>
    <property type="match status" value="1"/>
</dbReference>
<evidence type="ECO:0000256" key="2">
    <source>
        <dbReference type="ARBA" id="ARBA00010231"/>
    </source>
</evidence>
<dbReference type="Proteomes" id="UP001056291">
    <property type="component" value="Chromosome"/>
</dbReference>
<comment type="similarity">
    <text evidence="2 7">Belongs to the phosphohexose mutase family.</text>
</comment>
<dbReference type="InterPro" id="IPR005846">
    <property type="entry name" value="A-D-PHexomutase_a/b/a-III"/>
</dbReference>
<dbReference type="Gene3D" id="3.40.120.10">
    <property type="entry name" value="Alpha-D-Glucose-1,6-Bisphosphate, subunit A, domain 3"/>
    <property type="match status" value="3"/>
</dbReference>
<dbReference type="Pfam" id="PF00408">
    <property type="entry name" value="PGM_PMM_IV"/>
    <property type="match status" value="1"/>
</dbReference>
<reference evidence="12" key="1">
    <citation type="submission" date="2022-06" db="EMBL/GenBank/DDBJ databases">
        <title>Sneathiella actinostolidae sp. nov., isolated from a sea anemonein the Western Pacific Ocean.</title>
        <authorList>
            <person name="Wei M.J."/>
        </authorList>
    </citation>
    <scope>NUCLEOTIDE SEQUENCE</scope>
    <source>
        <strain evidence="12">PHK-P5</strain>
    </source>
</reference>
<evidence type="ECO:0000313" key="12">
    <source>
        <dbReference type="EMBL" id="USG60192.1"/>
    </source>
</evidence>
<keyword evidence="6" id="KW-0413">Isomerase</keyword>
<evidence type="ECO:0000313" key="13">
    <source>
        <dbReference type="Proteomes" id="UP001056291"/>
    </source>
</evidence>
<protein>
    <submittedName>
        <fullName evidence="12">Phosphomannomutase/phosphoglucomutase</fullName>
    </submittedName>
</protein>
<keyword evidence="5 7" id="KW-0460">Magnesium</keyword>
<evidence type="ECO:0000256" key="3">
    <source>
        <dbReference type="ARBA" id="ARBA00022553"/>
    </source>
</evidence>
<dbReference type="Gene3D" id="3.30.310.50">
    <property type="entry name" value="Alpha-D-phosphohexomutase, C-terminal domain"/>
    <property type="match status" value="1"/>
</dbReference>
<evidence type="ECO:0000256" key="6">
    <source>
        <dbReference type="ARBA" id="ARBA00023235"/>
    </source>
</evidence>
<dbReference type="InterPro" id="IPR005843">
    <property type="entry name" value="A-D-PHexomutase_C"/>
</dbReference>
<evidence type="ECO:0000256" key="5">
    <source>
        <dbReference type="ARBA" id="ARBA00022842"/>
    </source>
</evidence>
<organism evidence="12 13">
    <name type="scientific">Sneathiella marina</name>
    <dbReference type="NCBI Taxonomy" id="2950108"/>
    <lineage>
        <taxon>Bacteria</taxon>
        <taxon>Pseudomonadati</taxon>
        <taxon>Pseudomonadota</taxon>
        <taxon>Alphaproteobacteria</taxon>
        <taxon>Sneathiellales</taxon>
        <taxon>Sneathiellaceae</taxon>
        <taxon>Sneathiella</taxon>
    </lineage>
</organism>
<dbReference type="InterPro" id="IPR016066">
    <property type="entry name" value="A-D-PHexomutase_CS"/>
</dbReference>
<dbReference type="CDD" id="cd03089">
    <property type="entry name" value="PMM_PGM"/>
    <property type="match status" value="1"/>
</dbReference>
<dbReference type="PRINTS" id="PR00509">
    <property type="entry name" value="PGMPMM"/>
</dbReference>
<feature type="domain" description="Alpha-D-phosphohexomutase alpha/beta/alpha" evidence="11">
    <location>
        <begin position="256"/>
        <end position="365"/>
    </location>
</feature>
<evidence type="ECO:0000256" key="7">
    <source>
        <dbReference type="RuleBase" id="RU004326"/>
    </source>
</evidence>
<evidence type="ECO:0000259" key="9">
    <source>
        <dbReference type="Pfam" id="PF02878"/>
    </source>
</evidence>
<dbReference type="Pfam" id="PF02878">
    <property type="entry name" value="PGM_PMM_I"/>
    <property type="match status" value="1"/>
</dbReference>
<keyword evidence="4 7" id="KW-0479">Metal-binding</keyword>
<dbReference type="InterPro" id="IPR005844">
    <property type="entry name" value="A-D-PHexomutase_a/b/a-I"/>
</dbReference>
<dbReference type="InterPro" id="IPR005841">
    <property type="entry name" value="Alpha-D-phosphohexomutase_SF"/>
</dbReference>
<dbReference type="InterPro" id="IPR005845">
    <property type="entry name" value="A-D-PHexomutase_a/b/a-II"/>
</dbReference>
<feature type="domain" description="Alpha-D-phosphohexomutase alpha/beta/alpha" evidence="10">
    <location>
        <begin position="155"/>
        <end position="252"/>
    </location>
</feature>
<dbReference type="NCBIfam" id="NF046027">
    <property type="entry name" value="PhglucPhmanMutPgmG"/>
    <property type="match status" value="1"/>
</dbReference>
<evidence type="ECO:0000256" key="1">
    <source>
        <dbReference type="ARBA" id="ARBA00001946"/>
    </source>
</evidence>
<dbReference type="RefSeq" id="WP_251932999.1">
    <property type="nucleotide sequence ID" value="NZ_CP098747.1"/>
</dbReference>
<proteinExistence type="inferred from homology"/>
<dbReference type="PANTHER" id="PTHR43771">
    <property type="entry name" value="PHOSPHOMANNOMUTASE"/>
    <property type="match status" value="1"/>
</dbReference>
<dbReference type="Pfam" id="PF02879">
    <property type="entry name" value="PGM_PMM_II"/>
    <property type="match status" value="1"/>
</dbReference>
<dbReference type="InterPro" id="IPR016055">
    <property type="entry name" value="A-D-PHexomutase_a/b/a-I/II/III"/>
</dbReference>
<dbReference type="InterPro" id="IPR036900">
    <property type="entry name" value="A-D-PHexomutase_C_sf"/>
</dbReference>